<dbReference type="PROSITE" id="PS50109">
    <property type="entry name" value="HIS_KIN"/>
    <property type="match status" value="1"/>
</dbReference>
<evidence type="ECO:0000256" key="7">
    <source>
        <dbReference type="ARBA" id="ARBA00022692"/>
    </source>
</evidence>
<sequence length="467" mass="51912">MKKGIKKRLVWSYLLLIIFTVVLYESIILTALHSYYMGGVKQALRDQGSMFSTFYEQYFEAGRLEDQAEQLLKQYNFNIAAQVQMIDVDGSVIANTIEQGPLNLSTLEDVKAGLNGTTGYWTGDNGSERLLAVTQPIFVQNEPIGTIRFITSLDYLQSVFLKNTLHLAGIGAIVILLAALMSYFVASTITKPISEITGAALQMASGKFTIIIPKKKDDEIGKLAETLNFMAREVEKHEQLKNEFIASISHELRTPLTSVKGWAVTLHSMTDDEMFKEGLEIISNESDRLNVMLGDLLDLSSLSTGKVEYKFTLVDLPKLVEEVAGQLLPRAKRQQVELITLSIPEQLIVRLDRNRMKQVLINLLDNALKFTPQNGQITMALEQTKHLTIIEITDTGKGIPPEDLPVIKKKFYKGRFREAGTGLGLAICQEILKAHNGNLELKSEVGKGTKAIITLQVKKDKSSSFGG</sequence>
<evidence type="ECO:0000256" key="5">
    <source>
        <dbReference type="ARBA" id="ARBA00022553"/>
    </source>
</evidence>
<evidence type="ECO:0000256" key="1">
    <source>
        <dbReference type="ARBA" id="ARBA00000085"/>
    </source>
</evidence>
<dbReference type="PRINTS" id="PR00344">
    <property type="entry name" value="BCTRLSENSOR"/>
</dbReference>
<evidence type="ECO:0000256" key="13">
    <source>
        <dbReference type="ARBA" id="ARBA00023136"/>
    </source>
</evidence>
<dbReference type="InterPro" id="IPR036890">
    <property type="entry name" value="HATPase_C_sf"/>
</dbReference>
<evidence type="ECO:0000256" key="9">
    <source>
        <dbReference type="ARBA" id="ARBA00022777"/>
    </source>
</evidence>
<evidence type="ECO:0000259" key="15">
    <source>
        <dbReference type="PROSITE" id="PS50109"/>
    </source>
</evidence>
<keyword evidence="6" id="KW-0808">Transferase</keyword>
<feature type="domain" description="Histidine kinase" evidence="15">
    <location>
        <begin position="247"/>
        <end position="459"/>
    </location>
</feature>
<dbReference type="Pfam" id="PF02518">
    <property type="entry name" value="HATPase_c"/>
    <property type="match status" value="1"/>
</dbReference>
<dbReference type="Pfam" id="PF00512">
    <property type="entry name" value="HisKA"/>
    <property type="match status" value="1"/>
</dbReference>
<dbReference type="AlphaFoldDB" id="A0A6L3V6V3"/>
<evidence type="ECO:0000259" key="16">
    <source>
        <dbReference type="PROSITE" id="PS50885"/>
    </source>
</evidence>
<dbReference type="SUPFAM" id="SSF55874">
    <property type="entry name" value="ATPase domain of HSP90 chaperone/DNA topoisomerase II/histidine kinase"/>
    <property type="match status" value="1"/>
</dbReference>
<organism evidence="17 18">
    <name type="scientific">Cytobacillus depressus</name>
    <dbReference type="NCBI Taxonomy" id="1602942"/>
    <lineage>
        <taxon>Bacteria</taxon>
        <taxon>Bacillati</taxon>
        <taxon>Bacillota</taxon>
        <taxon>Bacilli</taxon>
        <taxon>Bacillales</taxon>
        <taxon>Bacillaceae</taxon>
        <taxon>Cytobacillus</taxon>
    </lineage>
</organism>
<evidence type="ECO:0000256" key="8">
    <source>
        <dbReference type="ARBA" id="ARBA00022741"/>
    </source>
</evidence>
<dbReference type="FunFam" id="1.10.287.130:FF:000001">
    <property type="entry name" value="Two-component sensor histidine kinase"/>
    <property type="match status" value="1"/>
</dbReference>
<evidence type="ECO:0000256" key="10">
    <source>
        <dbReference type="ARBA" id="ARBA00022840"/>
    </source>
</evidence>
<evidence type="ECO:0000256" key="6">
    <source>
        <dbReference type="ARBA" id="ARBA00022679"/>
    </source>
</evidence>
<name>A0A6L3V6V3_9BACI</name>
<accession>A0A6L3V6V3</accession>
<keyword evidence="11 14" id="KW-1133">Transmembrane helix</keyword>
<dbReference type="Pfam" id="PF00672">
    <property type="entry name" value="HAMP"/>
    <property type="match status" value="1"/>
</dbReference>
<evidence type="ECO:0000256" key="3">
    <source>
        <dbReference type="ARBA" id="ARBA00012438"/>
    </source>
</evidence>
<dbReference type="GO" id="GO:0005524">
    <property type="term" value="F:ATP binding"/>
    <property type="evidence" value="ECO:0007669"/>
    <property type="project" value="UniProtKB-KW"/>
</dbReference>
<evidence type="ECO:0000256" key="11">
    <source>
        <dbReference type="ARBA" id="ARBA00022989"/>
    </source>
</evidence>
<keyword evidence="12" id="KW-0902">Two-component regulatory system</keyword>
<dbReference type="SMART" id="SM00388">
    <property type="entry name" value="HisKA"/>
    <property type="match status" value="1"/>
</dbReference>
<keyword evidence="4" id="KW-1003">Cell membrane</keyword>
<proteinExistence type="predicted"/>
<dbReference type="Gene3D" id="3.30.565.10">
    <property type="entry name" value="Histidine kinase-like ATPase, C-terminal domain"/>
    <property type="match status" value="1"/>
</dbReference>
<feature type="domain" description="HAMP" evidence="16">
    <location>
        <begin position="187"/>
        <end position="239"/>
    </location>
</feature>
<dbReference type="SMART" id="SM00304">
    <property type="entry name" value="HAMP"/>
    <property type="match status" value="1"/>
</dbReference>
<dbReference type="CDD" id="cd00075">
    <property type="entry name" value="HATPase"/>
    <property type="match status" value="1"/>
</dbReference>
<reference evidence="17 18" key="1">
    <citation type="journal article" date="2016" name="Antonie Van Leeuwenhoek">
        <title>Bacillus depressus sp. nov., isolated from soil of a sunflower field.</title>
        <authorList>
            <person name="Wei X."/>
            <person name="Xin D."/>
            <person name="Xin Y."/>
            <person name="Zhang H."/>
            <person name="Wang T."/>
            <person name="Zhang J."/>
        </authorList>
    </citation>
    <scope>NUCLEOTIDE SEQUENCE [LARGE SCALE GENOMIC DNA]</scope>
    <source>
        <strain evidence="17 18">BZ1</strain>
    </source>
</reference>
<dbReference type="Proteomes" id="UP000481030">
    <property type="component" value="Unassembled WGS sequence"/>
</dbReference>
<dbReference type="InterPro" id="IPR004358">
    <property type="entry name" value="Sig_transdc_His_kin-like_C"/>
</dbReference>
<dbReference type="EC" id="2.7.13.3" evidence="3"/>
<evidence type="ECO:0000256" key="2">
    <source>
        <dbReference type="ARBA" id="ARBA00004651"/>
    </source>
</evidence>
<evidence type="ECO:0000313" key="17">
    <source>
        <dbReference type="EMBL" id="KAB2337076.1"/>
    </source>
</evidence>
<protein>
    <recommendedName>
        <fullName evidence="3">histidine kinase</fullName>
        <ecNumber evidence="3">2.7.13.3</ecNumber>
    </recommendedName>
</protein>
<keyword evidence="9 17" id="KW-0418">Kinase</keyword>
<dbReference type="InterPro" id="IPR003594">
    <property type="entry name" value="HATPase_dom"/>
</dbReference>
<comment type="subcellular location">
    <subcellularLocation>
        <location evidence="2">Cell membrane</location>
        <topology evidence="2">Multi-pass membrane protein</topology>
    </subcellularLocation>
</comment>
<dbReference type="CDD" id="cd00082">
    <property type="entry name" value="HisKA"/>
    <property type="match status" value="1"/>
</dbReference>
<dbReference type="OrthoDB" id="2359336at2"/>
<dbReference type="SUPFAM" id="SSF158472">
    <property type="entry name" value="HAMP domain-like"/>
    <property type="match status" value="1"/>
</dbReference>
<dbReference type="GO" id="GO:0005886">
    <property type="term" value="C:plasma membrane"/>
    <property type="evidence" value="ECO:0007669"/>
    <property type="project" value="UniProtKB-SubCell"/>
</dbReference>
<feature type="transmembrane region" description="Helical" evidence="14">
    <location>
        <begin position="12"/>
        <end position="36"/>
    </location>
</feature>
<keyword evidence="7 14" id="KW-0812">Transmembrane</keyword>
<dbReference type="PANTHER" id="PTHR45528">
    <property type="entry name" value="SENSOR HISTIDINE KINASE CPXA"/>
    <property type="match status" value="1"/>
</dbReference>
<feature type="transmembrane region" description="Helical" evidence="14">
    <location>
        <begin position="165"/>
        <end position="186"/>
    </location>
</feature>
<dbReference type="InterPro" id="IPR005467">
    <property type="entry name" value="His_kinase_dom"/>
</dbReference>
<keyword evidence="18" id="KW-1185">Reference proteome</keyword>
<dbReference type="CDD" id="cd06225">
    <property type="entry name" value="HAMP"/>
    <property type="match status" value="1"/>
</dbReference>
<keyword evidence="8" id="KW-0547">Nucleotide-binding</keyword>
<dbReference type="FunFam" id="3.30.565.10:FF:000006">
    <property type="entry name" value="Sensor histidine kinase WalK"/>
    <property type="match status" value="1"/>
</dbReference>
<evidence type="ECO:0000256" key="14">
    <source>
        <dbReference type="SAM" id="Phobius"/>
    </source>
</evidence>
<keyword evidence="5" id="KW-0597">Phosphoprotein</keyword>
<dbReference type="PANTHER" id="PTHR45528:SF1">
    <property type="entry name" value="SENSOR HISTIDINE KINASE CPXA"/>
    <property type="match status" value="1"/>
</dbReference>
<dbReference type="SMART" id="SM00387">
    <property type="entry name" value="HATPase_c"/>
    <property type="match status" value="1"/>
</dbReference>
<comment type="catalytic activity">
    <reaction evidence="1">
        <text>ATP + protein L-histidine = ADP + protein N-phospho-L-histidine.</text>
        <dbReference type="EC" id="2.7.13.3"/>
    </reaction>
</comment>
<evidence type="ECO:0000313" key="18">
    <source>
        <dbReference type="Proteomes" id="UP000481030"/>
    </source>
</evidence>
<dbReference type="Gene3D" id="6.10.340.10">
    <property type="match status" value="1"/>
</dbReference>
<dbReference type="SUPFAM" id="SSF47384">
    <property type="entry name" value="Homodimeric domain of signal transducing histidine kinase"/>
    <property type="match status" value="1"/>
</dbReference>
<gene>
    <name evidence="17" type="ORF">F7731_05470</name>
</gene>
<dbReference type="InterPro" id="IPR050398">
    <property type="entry name" value="HssS/ArlS-like"/>
</dbReference>
<evidence type="ECO:0000256" key="4">
    <source>
        <dbReference type="ARBA" id="ARBA00022475"/>
    </source>
</evidence>
<comment type="caution">
    <text evidence="17">The sequence shown here is derived from an EMBL/GenBank/DDBJ whole genome shotgun (WGS) entry which is preliminary data.</text>
</comment>
<evidence type="ECO:0000256" key="12">
    <source>
        <dbReference type="ARBA" id="ARBA00023012"/>
    </source>
</evidence>
<dbReference type="InterPro" id="IPR003660">
    <property type="entry name" value="HAMP_dom"/>
</dbReference>
<keyword evidence="10" id="KW-0067">ATP-binding</keyword>
<dbReference type="RefSeq" id="WP_151533760.1">
    <property type="nucleotide sequence ID" value="NZ_WBOS01000002.1"/>
</dbReference>
<dbReference type="InterPro" id="IPR036097">
    <property type="entry name" value="HisK_dim/P_sf"/>
</dbReference>
<dbReference type="EMBL" id="WBOS01000002">
    <property type="protein sequence ID" value="KAB2337076.1"/>
    <property type="molecule type" value="Genomic_DNA"/>
</dbReference>
<dbReference type="GO" id="GO:0000155">
    <property type="term" value="F:phosphorelay sensor kinase activity"/>
    <property type="evidence" value="ECO:0007669"/>
    <property type="project" value="InterPro"/>
</dbReference>
<dbReference type="Gene3D" id="1.10.287.130">
    <property type="match status" value="1"/>
</dbReference>
<keyword evidence="13 14" id="KW-0472">Membrane</keyword>
<dbReference type="PROSITE" id="PS50885">
    <property type="entry name" value="HAMP"/>
    <property type="match status" value="1"/>
</dbReference>
<dbReference type="InterPro" id="IPR003661">
    <property type="entry name" value="HisK_dim/P_dom"/>
</dbReference>